<dbReference type="AlphaFoldDB" id="M4STV7"/>
<dbReference type="VEuPathDB" id="TriTrypDB:Tb427_000176400"/>
<reference evidence="2" key="2">
    <citation type="journal article" date="2014" name="Mol. Biochem. Parasitol.">
        <title>Capturing the variant surface glycoprotein repertoire (the VSGnome) of Trypanosoma brucei Lister 427.</title>
        <authorList>
            <person name="Cross G.A."/>
            <person name="Kim H.S."/>
            <person name="Wickstead B."/>
        </authorList>
    </citation>
    <scope>NUCLEOTIDE SEQUENCE</scope>
    <source>
        <strain evidence="2">Lister 427</strain>
    </source>
</reference>
<evidence type="ECO:0000256" key="1">
    <source>
        <dbReference type="SAM" id="MobiDB-lite"/>
    </source>
</evidence>
<feature type="region of interest" description="Disordered" evidence="1">
    <location>
        <begin position="170"/>
        <end position="231"/>
    </location>
</feature>
<evidence type="ECO:0000313" key="2">
    <source>
        <dbReference type="EMBL" id="AGH59743.1"/>
    </source>
</evidence>
<accession>M4STV7</accession>
<feature type="compositionally biased region" description="Basic and acidic residues" evidence="1">
    <location>
        <begin position="189"/>
        <end position="198"/>
    </location>
</feature>
<proteinExistence type="predicted"/>
<feature type="compositionally biased region" description="Polar residues" evidence="1">
    <location>
        <begin position="178"/>
        <end position="188"/>
    </location>
</feature>
<feature type="compositionally biased region" description="Basic and acidic residues" evidence="1">
    <location>
        <begin position="210"/>
        <end position="231"/>
    </location>
</feature>
<reference evidence="2" key="1">
    <citation type="submission" date="2013-02" db="EMBL/GenBank/DDBJ databases">
        <authorList>
            <person name="Cross G.A.M."/>
            <person name="Kim H.-S."/>
            <person name="Wickstead B."/>
        </authorList>
    </citation>
    <scope>NUCLEOTIDE SEQUENCE</scope>
    <source>
        <strain evidence="2">Lister 427</strain>
    </source>
</reference>
<name>M4STV7_9TRYP</name>
<organism evidence="2">
    <name type="scientific">Trypanosoma brucei</name>
    <dbReference type="NCBI Taxonomy" id="5691"/>
    <lineage>
        <taxon>Eukaryota</taxon>
        <taxon>Discoba</taxon>
        <taxon>Euglenozoa</taxon>
        <taxon>Kinetoplastea</taxon>
        <taxon>Metakinetoplastina</taxon>
        <taxon>Trypanosomatida</taxon>
        <taxon>Trypanosomatidae</taxon>
        <taxon>Trypanosoma</taxon>
    </lineage>
</organism>
<dbReference type="EMBL" id="KC612312">
    <property type="protein sequence ID" value="AGH59743.1"/>
    <property type="molecule type" value="Genomic_DNA"/>
</dbReference>
<dbReference type="SUPFAM" id="SSF58087">
    <property type="entry name" value="Variant surface glycoprotein (N-terminal domain)"/>
    <property type="match status" value="1"/>
</dbReference>
<sequence length="262" mass="28649">MTVTLPPEGDFPLVIDALKPAVILAAEVVKLKPGTGTAVCGNEDGDEAKTELDNELIARKICKFITHQIDQVPDVNALDPTTLAADGEVQETYKMHLAAAGKLQESSDVIQQALKAIYGTDNNGFKSKFLQKLQDIKVKFKPDKAAEPQSIIEVVQKGAAQKALTYIQSKEMSKAPKTKSSTGGQEQQPDYKSRKKDDCENDNECQWKGTKKDGKCQAKGGEEGVKAEEKKEEKCAGKLEPDCTKGPECKWKGKKERTYGCK</sequence>
<feature type="non-terminal residue" evidence="2">
    <location>
        <position position="1"/>
    </location>
</feature>
<protein>
    <submittedName>
        <fullName evidence="2">Variant surface glycoprotein 3721</fullName>
    </submittedName>
</protein>